<feature type="signal peptide" evidence="1">
    <location>
        <begin position="1"/>
        <end position="27"/>
    </location>
</feature>
<dbReference type="PANTHER" id="PTHR43649">
    <property type="entry name" value="ARABINOSE-BINDING PROTEIN-RELATED"/>
    <property type="match status" value="1"/>
</dbReference>
<feature type="chain" id="PRO_5026172309" evidence="1">
    <location>
        <begin position="28"/>
        <end position="437"/>
    </location>
</feature>
<dbReference type="RefSeq" id="WP_166232017.1">
    <property type="nucleotide sequence ID" value="NZ_CP049865.1"/>
</dbReference>
<dbReference type="PANTHER" id="PTHR43649:SF30">
    <property type="entry name" value="ABC TRANSPORTER SUBSTRATE-BINDING PROTEIN"/>
    <property type="match status" value="1"/>
</dbReference>
<evidence type="ECO:0000313" key="2">
    <source>
        <dbReference type="EMBL" id="QIK71527.1"/>
    </source>
</evidence>
<dbReference type="InterPro" id="IPR006311">
    <property type="entry name" value="TAT_signal"/>
</dbReference>
<dbReference type="PROSITE" id="PS51318">
    <property type="entry name" value="TAT"/>
    <property type="match status" value="1"/>
</dbReference>
<sequence length="437" mass="47052">MLTRRTLLLSAGSAALLAPLAACGGSAAPQAPATALPTDATATITMTWWGNDDRANKYKEAIAAFNKKYPKISVQAQFQPFADYWTARNTEAAGGALPDVMQMDISYLRQFANNGQLLDLNSQAGTNLDVTGLDAAILGSGKLEDKLYGVATSTNTLAMFYHPGILDKLGASAPKDGYTWDDYKKSVIDASAAGAKFDPKLYYGGNPGGVLWFFIQWLLQKGVTPFKDDNTLGFGKDEVREWLTMWEPLNATDVKFPSARTEQLKPKGGFTANEVALEASWDNFLSGYVKDSGDDAIKMMPIPSGADGKTHMFYKPSMLLSAGANTKNPDAAAALISFMINDPEVGKIFGTSKGVPATKAQRDAMDIAPGSVDQRVVAYEESVASQVTEASPVPVEGFGAIEAAWLRLAGDYGYDKLTVDQWIDQWFQSVDENVKPA</sequence>
<dbReference type="SUPFAM" id="SSF53850">
    <property type="entry name" value="Periplasmic binding protein-like II"/>
    <property type="match status" value="1"/>
</dbReference>
<organism evidence="2 3">
    <name type="scientific">Propioniciclava coleopterorum</name>
    <dbReference type="NCBI Taxonomy" id="2714937"/>
    <lineage>
        <taxon>Bacteria</taxon>
        <taxon>Bacillati</taxon>
        <taxon>Actinomycetota</taxon>
        <taxon>Actinomycetes</taxon>
        <taxon>Propionibacteriales</taxon>
        <taxon>Propionibacteriaceae</taxon>
        <taxon>Propioniciclava</taxon>
    </lineage>
</organism>
<dbReference type="InterPro" id="IPR006059">
    <property type="entry name" value="SBP"/>
</dbReference>
<dbReference type="EMBL" id="CP049865">
    <property type="protein sequence ID" value="QIK71527.1"/>
    <property type="molecule type" value="Genomic_DNA"/>
</dbReference>
<dbReference type="Gene3D" id="3.40.190.10">
    <property type="entry name" value="Periplasmic binding protein-like II"/>
    <property type="match status" value="2"/>
</dbReference>
<dbReference type="KEGG" id="prv:G7070_03585"/>
<keyword evidence="3" id="KW-1185">Reference proteome</keyword>
<reference evidence="2 3" key="1">
    <citation type="submission" date="2020-03" db="EMBL/GenBank/DDBJ databases">
        <title>Propioniciclava sp. nov., isolated from Hydrophilus acuminatus.</title>
        <authorList>
            <person name="Hyun D.-W."/>
            <person name="Bae J.-W."/>
        </authorList>
    </citation>
    <scope>NUCLEOTIDE SEQUENCE [LARGE SCALE GENOMIC DNA]</scope>
    <source>
        <strain evidence="2 3">HDW11</strain>
    </source>
</reference>
<gene>
    <name evidence="2" type="ORF">G7070_03585</name>
</gene>
<dbReference type="Pfam" id="PF01547">
    <property type="entry name" value="SBP_bac_1"/>
    <property type="match status" value="1"/>
</dbReference>
<protein>
    <submittedName>
        <fullName evidence="2">Extracellular solute-binding protein</fullName>
    </submittedName>
</protein>
<evidence type="ECO:0000256" key="1">
    <source>
        <dbReference type="SAM" id="SignalP"/>
    </source>
</evidence>
<keyword evidence="1" id="KW-0732">Signal</keyword>
<accession>A0A6G7Y4I4</accession>
<dbReference type="Proteomes" id="UP000501058">
    <property type="component" value="Chromosome"/>
</dbReference>
<evidence type="ECO:0000313" key="3">
    <source>
        <dbReference type="Proteomes" id="UP000501058"/>
    </source>
</evidence>
<dbReference type="InterPro" id="IPR050490">
    <property type="entry name" value="Bact_solute-bd_prot1"/>
</dbReference>
<proteinExistence type="predicted"/>
<dbReference type="AlphaFoldDB" id="A0A6G7Y4I4"/>
<name>A0A6G7Y4I4_9ACTN</name>